<feature type="binding site" evidence="10">
    <location>
        <begin position="95"/>
        <end position="97"/>
    </location>
    <ligand>
        <name>NAD(+)</name>
        <dbReference type="ChEBI" id="CHEBI:57540"/>
    </ligand>
</feature>
<comment type="catalytic activity">
    <reaction evidence="7">
        <text>N(6)-hexadecanoyl-L-lysyl-[protein] + NAD(+) + H2O = 2''-O-hexadecanoyl-ADP-D-ribose + nicotinamide + L-lysyl-[protein]</text>
        <dbReference type="Rhea" id="RHEA:70563"/>
        <dbReference type="Rhea" id="RHEA-COMP:9752"/>
        <dbReference type="Rhea" id="RHEA-COMP:14175"/>
        <dbReference type="ChEBI" id="CHEBI:15377"/>
        <dbReference type="ChEBI" id="CHEBI:17154"/>
        <dbReference type="ChEBI" id="CHEBI:29969"/>
        <dbReference type="ChEBI" id="CHEBI:57540"/>
        <dbReference type="ChEBI" id="CHEBI:138936"/>
        <dbReference type="ChEBI" id="CHEBI:189673"/>
    </reaction>
    <physiologicalReaction direction="left-to-right" evidence="7">
        <dbReference type="Rhea" id="RHEA:70564"/>
    </physiologicalReaction>
</comment>
<evidence type="ECO:0000256" key="5">
    <source>
        <dbReference type="ARBA" id="ARBA00022833"/>
    </source>
</evidence>
<comment type="catalytic activity">
    <reaction evidence="8">
        <text>N(6)-tetradecanoyl-L-lysyl-[protein] + NAD(+) + H2O = 2''-O-tetradecanoyl-ADP-D-ribose + nicotinamide + L-lysyl-[protein]</text>
        <dbReference type="Rhea" id="RHEA:70567"/>
        <dbReference type="Rhea" id="RHEA-COMP:9752"/>
        <dbReference type="Rhea" id="RHEA-COMP:15437"/>
        <dbReference type="ChEBI" id="CHEBI:15377"/>
        <dbReference type="ChEBI" id="CHEBI:17154"/>
        <dbReference type="ChEBI" id="CHEBI:29969"/>
        <dbReference type="ChEBI" id="CHEBI:57540"/>
        <dbReference type="ChEBI" id="CHEBI:141129"/>
        <dbReference type="ChEBI" id="CHEBI:189674"/>
    </reaction>
    <physiologicalReaction direction="left-to-right" evidence="8">
        <dbReference type="Rhea" id="RHEA:70568"/>
    </physiologicalReaction>
</comment>
<dbReference type="PANTHER" id="PTHR11085">
    <property type="entry name" value="NAD-DEPENDENT PROTEIN DEACYLASE SIRTUIN-5, MITOCHONDRIAL-RELATED"/>
    <property type="match status" value="1"/>
</dbReference>
<feature type="binding site" evidence="10">
    <location>
        <begin position="85"/>
        <end position="89"/>
    </location>
    <ligand>
        <name>NAD(+)</name>
        <dbReference type="ChEBI" id="CHEBI:57540"/>
    </ligand>
</feature>
<comment type="caution">
    <text evidence="15">The sequence shown here is derived from an EMBL/GenBank/DDBJ whole genome shotgun (WGS) entry which is preliminary data.</text>
</comment>
<dbReference type="Gene3D" id="3.40.50.1220">
    <property type="entry name" value="TPP-binding domain"/>
    <property type="match status" value="1"/>
</dbReference>
<dbReference type="InterPro" id="IPR026590">
    <property type="entry name" value="Ssirtuin_cat_dom"/>
</dbReference>
<dbReference type="InterPro" id="IPR050134">
    <property type="entry name" value="NAD-dep_sirtuin_deacylases"/>
</dbReference>
<comment type="cofactor">
    <cofactor evidence="11">
        <name>Zn(2+)</name>
        <dbReference type="ChEBI" id="CHEBI:29105"/>
    </cofactor>
    <text evidence="11">Binds 1 zinc ion per subunit.</text>
</comment>
<feature type="region of interest" description="Disordered" evidence="13">
    <location>
        <begin position="1"/>
        <end position="33"/>
    </location>
</feature>
<feature type="compositionally biased region" description="Basic and acidic residues" evidence="13">
    <location>
        <begin position="1"/>
        <end position="20"/>
    </location>
</feature>
<dbReference type="EMBL" id="CAXKWB010025178">
    <property type="protein sequence ID" value="CAL4127524.1"/>
    <property type="molecule type" value="Genomic_DNA"/>
</dbReference>
<feature type="binding site" evidence="10">
    <location>
        <begin position="167"/>
        <end position="170"/>
    </location>
    <ligand>
        <name>NAD(+)</name>
        <dbReference type="ChEBI" id="CHEBI:57540"/>
    </ligand>
</feature>
<dbReference type="PANTHER" id="PTHR11085:SF6">
    <property type="entry name" value="NAD-DEPENDENT PROTEIN DEACETYLASE SIRTUIN-2"/>
    <property type="match status" value="1"/>
</dbReference>
<dbReference type="PIRSF" id="PIRSF037938">
    <property type="entry name" value="SIR2_euk"/>
    <property type="match status" value="1"/>
</dbReference>
<dbReference type="SUPFAM" id="SSF52467">
    <property type="entry name" value="DHS-like NAD/FAD-binding domain"/>
    <property type="match status" value="1"/>
</dbReference>
<evidence type="ECO:0000256" key="8">
    <source>
        <dbReference type="ARBA" id="ARBA00048905"/>
    </source>
</evidence>
<feature type="binding site" evidence="10">
    <location>
        <begin position="260"/>
        <end position="261"/>
    </location>
    <ligand>
        <name>NAD(+)</name>
        <dbReference type="ChEBI" id="CHEBI:57540"/>
    </ligand>
</feature>
<evidence type="ECO:0000256" key="4">
    <source>
        <dbReference type="ARBA" id="ARBA00022723"/>
    </source>
</evidence>
<comment type="similarity">
    <text evidence="1">Belongs to the sirtuin family. Class I subfamily.</text>
</comment>
<dbReference type="CDD" id="cd01408">
    <property type="entry name" value="SIRT1"/>
    <property type="match status" value="1"/>
</dbReference>
<protein>
    <recommendedName>
        <fullName evidence="2">protein acetyllysine N-acetyltransferase</fullName>
        <ecNumber evidence="2">2.3.1.286</ecNumber>
    </recommendedName>
</protein>
<feature type="binding site" evidence="11 12">
    <location>
        <position position="222"/>
    </location>
    <ligand>
        <name>Zn(2+)</name>
        <dbReference type="ChEBI" id="CHEBI:29105"/>
    </ligand>
</feature>
<feature type="non-terminal residue" evidence="15">
    <location>
        <position position="1"/>
    </location>
</feature>
<feature type="compositionally biased region" description="Acidic residues" evidence="13">
    <location>
        <begin position="21"/>
        <end position="31"/>
    </location>
</feature>
<dbReference type="PROSITE" id="PS50305">
    <property type="entry name" value="SIRTUIN"/>
    <property type="match status" value="1"/>
</dbReference>
<evidence type="ECO:0000256" key="10">
    <source>
        <dbReference type="PIRSR" id="PIRSR037938-2"/>
    </source>
</evidence>
<dbReference type="AlphaFoldDB" id="A0AAV2RM76"/>
<evidence type="ECO:0000256" key="13">
    <source>
        <dbReference type="SAM" id="MobiDB-lite"/>
    </source>
</evidence>
<evidence type="ECO:0000259" key="14">
    <source>
        <dbReference type="PROSITE" id="PS50305"/>
    </source>
</evidence>
<feature type="active site" description="Proton acceptor" evidence="9 12">
    <location>
        <position position="187"/>
    </location>
</feature>
<keyword evidence="4 11" id="KW-0479">Metal-binding</keyword>
<dbReference type="InterPro" id="IPR003000">
    <property type="entry name" value="Sirtuin"/>
</dbReference>
<gene>
    <name evidence="15" type="ORF">MNOR_LOCUS25878</name>
</gene>
<keyword evidence="16" id="KW-1185">Reference proteome</keyword>
<dbReference type="InterPro" id="IPR026591">
    <property type="entry name" value="Sirtuin_cat_small_dom_sf"/>
</dbReference>
<evidence type="ECO:0000256" key="3">
    <source>
        <dbReference type="ARBA" id="ARBA00022679"/>
    </source>
</evidence>
<reference evidence="15 16" key="1">
    <citation type="submission" date="2024-05" db="EMBL/GenBank/DDBJ databases">
        <authorList>
            <person name="Wallberg A."/>
        </authorList>
    </citation>
    <scope>NUCLEOTIDE SEQUENCE [LARGE SCALE GENOMIC DNA]</scope>
</reference>
<name>A0AAV2RM76_MEGNR</name>
<feature type="binding site" evidence="11 12">
    <location>
        <position position="219"/>
    </location>
    <ligand>
        <name>Zn(2+)</name>
        <dbReference type="ChEBI" id="CHEBI:29105"/>
    </ligand>
</feature>
<evidence type="ECO:0000256" key="12">
    <source>
        <dbReference type="PROSITE-ProRule" id="PRU00236"/>
    </source>
</evidence>
<evidence type="ECO:0000256" key="11">
    <source>
        <dbReference type="PIRSR" id="PIRSR037938-3"/>
    </source>
</evidence>
<keyword evidence="3" id="KW-0808">Transferase</keyword>
<evidence type="ECO:0000256" key="1">
    <source>
        <dbReference type="ARBA" id="ARBA00006924"/>
    </source>
</evidence>
<organism evidence="15 16">
    <name type="scientific">Meganyctiphanes norvegica</name>
    <name type="common">Northern krill</name>
    <name type="synonym">Thysanopoda norvegica</name>
    <dbReference type="NCBI Taxonomy" id="48144"/>
    <lineage>
        <taxon>Eukaryota</taxon>
        <taxon>Metazoa</taxon>
        <taxon>Ecdysozoa</taxon>
        <taxon>Arthropoda</taxon>
        <taxon>Crustacea</taxon>
        <taxon>Multicrustacea</taxon>
        <taxon>Malacostraca</taxon>
        <taxon>Eumalacostraca</taxon>
        <taxon>Eucarida</taxon>
        <taxon>Euphausiacea</taxon>
        <taxon>Euphausiidae</taxon>
        <taxon>Meganyctiphanes</taxon>
    </lineage>
</organism>
<keyword evidence="5 11" id="KW-0862">Zinc</keyword>
<evidence type="ECO:0000256" key="6">
    <source>
        <dbReference type="ARBA" id="ARBA00023027"/>
    </source>
</evidence>
<feature type="domain" description="Deacetylase sirtuin-type" evidence="14">
    <location>
        <begin position="57"/>
        <end position="295"/>
    </location>
</feature>
<evidence type="ECO:0000256" key="7">
    <source>
        <dbReference type="ARBA" id="ARBA00048378"/>
    </source>
</evidence>
<dbReference type="GO" id="GO:0017136">
    <property type="term" value="F:histone deacetylase activity, NAD-dependent"/>
    <property type="evidence" value="ECO:0007669"/>
    <property type="project" value="InterPro"/>
</dbReference>
<evidence type="ECO:0000256" key="9">
    <source>
        <dbReference type="PIRSR" id="PIRSR037938-1"/>
    </source>
</evidence>
<dbReference type="InterPro" id="IPR029035">
    <property type="entry name" value="DHS-like_NAD/FAD-binding_dom"/>
</dbReference>
<sequence>DEIKEASGGHEGGKKERDKEENDGEDDDDDEKGFMDQLSKFFLSKLSVGGEKETPPQVLDDLTIDGLVQYIQSGKCKNIITMAGAGISTSAGIPDFRSPSSGLYSNLQKYDLPYPEAIFEIEFFKSNPKPFFVLAKELYPGTFNPTPSHLFLRLLHEKGLLLRHYTQNIDTLEHVAKLPAEKLVEAHGSFRIAHCLECRKEYSQEWVKDEIFADRIPNCPSCSGLVKPDIIFFGESLPTRFFQLIQSDFPKCDLLIIMGTSLSVQPFASLINNVPGNCPRLLINREKAGVADPMT</sequence>
<evidence type="ECO:0000313" key="15">
    <source>
        <dbReference type="EMBL" id="CAL4127524.1"/>
    </source>
</evidence>
<dbReference type="GO" id="GO:0046872">
    <property type="term" value="F:metal ion binding"/>
    <property type="evidence" value="ECO:0007669"/>
    <property type="project" value="UniProtKB-KW"/>
</dbReference>
<evidence type="ECO:0000313" key="16">
    <source>
        <dbReference type="Proteomes" id="UP001497623"/>
    </source>
</evidence>
<dbReference type="InterPro" id="IPR017328">
    <property type="entry name" value="Sirtuin_class_I"/>
</dbReference>
<dbReference type="Pfam" id="PF02146">
    <property type="entry name" value="SIR2"/>
    <property type="match status" value="1"/>
</dbReference>
<accession>A0AAV2RM76</accession>
<keyword evidence="6 10" id="KW-0520">NAD</keyword>
<dbReference type="EC" id="2.3.1.286" evidence="2"/>
<proteinExistence type="inferred from homology"/>
<dbReference type="GO" id="GO:0005634">
    <property type="term" value="C:nucleus"/>
    <property type="evidence" value="ECO:0007669"/>
    <property type="project" value="TreeGrafter"/>
</dbReference>
<dbReference type="Proteomes" id="UP001497623">
    <property type="component" value="Unassembled WGS sequence"/>
</dbReference>
<feature type="binding site" evidence="11 12">
    <location>
        <position position="195"/>
    </location>
    <ligand>
        <name>Zn(2+)</name>
        <dbReference type="ChEBI" id="CHEBI:29105"/>
    </ligand>
</feature>
<dbReference type="Gene3D" id="3.30.1600.10">
    <property type="entry name" value="SIR2/SIRT2 'Small Domain"/>
    <property type="match status" value="1"/>
</dbReference>
<evidence type="ECO:0000256" key="2">
    <source>
        <dbReference type="ARBA" id="ARBA00012928"/>
    </source>
</evidence>
<dbReference type="GO" id="GO:0070403">
    <property type="term" value="F:NAD+ binding"/>
    <property type="evidence" value="ECO:0007669"/>
    <property type="project" value="InterPro"/>
</dbReference>
<feature type="binding site" evidence="10">
    <location>
        <begin position="284"/>
        <end position="286"/>
    </location>
    <ligand>
        <name>NAD(+)</name>
        <dbReference type="ChEBI" id="CHEBI:57540"/>
    </ligand>
</feature>
<feature type="binding site" evidence="11 12">
    <location>
        <position position="198"/>
    </location>
    <ligand>
        <name>Zn(2+)</name>
        <dbReference type="ChEBI" id="CHEBI:29105"/>
    </ligand>
</feature>